<dbReference type="PANTHER" id="PTHR31126:SF1">
    <property type="entry name" value="TYROSINE SPECIFIC PROTEIN PHOSPHATASES DOMAIN-CONTAINING PROTEIN"/>
    <property type="match status" value="1"/>
</dbReference>
<accession>A0A433QMI8</accession>
<proteinExistence type="predicted"/>
<dbReference type="PROSITE" id="PS00383">
    <property type="entry name" value="TYR_PHOSPHATASE_1"/>
    <property type="match status" value="1"/>
</dbReference>
<dbReference type="InterPro" id="IPR026893">
    <property type="entry name" value="Tyr/Ser_Pase_IphP-type"/>
</dbReference>
<reference evidence="2 3" key="1">
    <citation type="journal article" date="2018" name="New Phytol.">
        <title>Phylogenomics of Endogonaceae and evolution of mycorrhizas within Mucoromycota.</title>
        <authorList>
            <person name="Chang Y."/>
            <person name="Desiro A."/>
            <person name="Na H."/>
            <person name="Sandor L."/>
            <person name="Lipzen A."/>
            <person name="Clum A."/>
            <person name="Barry K."/>
            <person name="Grigoriev I.V."/>
            <person name="Martin F.M."/>
            <person name="Stajich J.E."/>
            <person name="Smith M.E."/>
            <person name="Bonito G."/>
            <person name="Spatafora J.W."/>
        </authorList>
    </citation>
    <scope>NUCLEOTIDE SEQUENCE [LARGE SCALE GENOMIC DNA]</scope>
    <source>
        <strain evidence="2 3">AD002</strain>
    </source>
</reference>
<gene>
    <name evidence="2" type="ORF">BC938DRAFT_478631</name>
</gene>
<protein>
    <submittedName>
        <fullName evidence="2">Protein-tyrosine phosphatase-like protein</fullName>
    </submittedName>
</protein>
<organism evidence="2 3">
    <name type="scientific">Jimgerdemannia flammicorona</name>
    <dbReference type="NCBI Taxonomy" id="994334"/>
    <lineage>
        <taxon>Eukaryota</taxon>
        <taxon>Fungi</taxon>
        <taxon>Fungi incertae sedis</taxon>
        <taxon>Mucoromycota</taxon>
        <taxon>Mucoromycotina</taxon>
        <taxon>Endogonomycetes</taxon>
        <taxon>Endogonales</taxon>
        <taxon>Endogonaceae</taxon>
        <taxon>Jimgerdemannia</taxon>
    </lineage>
</organism>
<dbReference type="AlphaFoldDB" id="A0A433QMI8"/>
<dbReference type="InterPro" id="IPR016130">
    <property type="entry name" value="Tyr_Pase_AS"/>
</dbReference>
<dbReference type="InterPro" id="IPR029021">
    <property type="entry name" value="Prot-tyrosine_phosphatase-like"/>
</dbReference>
<sequence length="329" mass="36674">MPGLFKRDIDLTPFESYMREGMFFRSATLDGAGEADVRLLIDRYKLKTIVDLRSGIEKKDKNEIEMSFPTAVLWHMTPMEILAPTSDNETRRRATASLPVSGDKLLSASPTSPFTPSADYPAVPAHPGVESEVVHGRRTYRIDFAGSNFQRQCIWNTCPTRLKIRAALLILFCQKPYAIRLIGQEVMAPKGLTGLYEDFVEGCQEEIVSTLKIFADPSNYPVLVHCTQGKDRTGLTTALVLSILGVPDEVIARDYGHSRKGLEPVYSETVEYMTRAGLGPEFADAPEEVILHILRHISSRHGSVTSFLSAIGFDQVWQDRVRSVVAPKQ</sequence>
<comment type="caution">
    <text evidence="2">The sequence shown here is derived from an EMBL/GenBank/DDBJ whole genome shotgun (WGS) entry which is preliminary data.</text>
</comment>
<keyword evidence="3" id="KW-1185">Reference proteome</keyword>
<evidence type="ECO:0000259" key="1">
    <source>
        <dbReference type="PROSITE" id="PS50056"/>
    </source>
</evidence>
<dbReference type="Proteomes" id="UP000274822">
    <property type="component" value="Unassembled WGS sequence"/>
</dbReference>
<dbReference type="PANTHER" id="PTHR31126">
    <property type="entry name" value="TYROSINE-PROTEIN PHOSPHATASE"/>
    <property type="match status" value="1"/>
</dbReference>
<evidence type="ECO:0000313" key="2">
    <source>
        <dbReference type="EMBL" id="RUS31003.1"/>
    </source>
</evidence>
<dbReference type="SUPFAM" id="SSF52799">
    <property type="entry name" value="(Phosphotyrosine protein) phosphatases II"/>
    <property type="match status" value="1"/>
</dbReference>
<dbReference type="PROSITE" id="PS50056">
    <property type="entry name" value="TYR_PHOSPHATASE_2"/>
    <property type="match status" value="1"/>
</dbReference>
<dbReference type="Gene3D" id="3.90.190.10">
    <property type="entry name" value="Protein tyrosine phosphatase superfamily"/>
    <property type="match status" value="1"/>
</dbReference>
<evidence type="ECO:0000313" key="3">
    <source>
        <dbReference type="Proteomes" id="UP000274822"/>
    </source>
</evidence>
<dbReference type="GO" id="GO:0004721">
    <property type="term" value="F:phosphoprotein phosphatase activity"/>
    <property type="evidence" value="ECO:0007669"/>
    <property type="project" value="InterPro"/>
</dbReference>
<dbReference type="EMBL" id="RBNJ01003374">
    <property type="protein sequence ID" value="RUS31003.1"/>
    <property type="molecule type" value="Genomic_DNA"/>
</dbReference>
<dbReference type="Pfam" id="PF13350">
    <property type="entry name" value="Y_phosphatase3"/>
    <property type="match status" value="2"/>
</dbReference>
<name>A0A433QMI8_9FUNG</name>
<dbReference type="InterPro" id="IPR000387">
    <property type="entry name" value="Tyr_Pase_dom"/>
</dbReference>
<feature type="domain" description="Tyrosine specific protein phosphatases" evidence="1">
    <location>
        <begin position="205"/>
        <end position="241"/>
    </location>
</feature>